<evidence type="ECO:0000256" key="7">
    <source>
        <dbReference type="ARBA" id="ARBA00023136"/>
    </source>
</evidence>
<keyword evidence="6" id="KW-0406">Ion transport</keyword>
<evidence type="ECO:0000256" key="5">
    <source>
        <dbReference type="ARBA" id="ARBA00022989"/>
    </source>
</evidence>
<comment type="similarity">
    <text evidence="2">Belongs to the aromatic acid exporter (TC 2.A.85) family.</text>
</comment>
<evidence type="ECO:0008006" key="12">
    <source>
        <dbReference type="Google" id="ProtNLM"/>
    </source>
</evidence>
<comment type="subcellular location">
    <subcellularLocation>
        <location evidence="1">Membrane</location>
        <topology evidence="1">Multi-pass membrane protein</topology>
    </subcellularLocation>
</comment>
<feature type="non-terminal residue" evidence="10">
    <location>
        <position position="556"/>
    </location>
</feature>
<feature type="transmembrane region" description="Helical" evidence="9">
    <location>
        <begin position="28"/>
        <end position="49"/>
    </location>
</feature>
<evidence type="ECO:0000256" key="3">
    <source>
        <dbReference type="ARBA" id="ARBA00022448"/>
    </source>
</evidence>
<evidence type="ECO:0000313" key="10">
    <source>
        <dbReference type="EMBL" id="KAF4650055.1"/>
    </source>
</evidence>
<dbReference type="AlphaFoldDB" id="A0A7J6KRW5"/>
<evidence type="ECO:0000256" key="9">
    <source>
        <dbReference type="SAM" id="Phobius"/>
    </source>
</evidence>
<dbReference type="Pfam" id="PF11744">
    <property type="entry name" value="ALMT"/>
    <property type="match status" value="1"/>
</dbReference>
<dbReference type="EMBL" id="JABANN010001348">
    <property type="protein sequence ID" value="KAF4650055.1"/>
    <property type="molecule type" value="Genomic_DNA"/>
</dbReference>
<dbReference type="PANTHER" id="PTHR31086">
    <property type="entry name" value="ALUMINUM-ACTIVATED MALATE TRANSPORTER 10"/>
    <property type="match status" value="1"/>
</dbReference>
<dbReference type="GO" id="GO:0016020">
    <property type="term" value="C:membrane"/>
    <property type="evidence" value="ECO:0007669"/>
    <property type="project" value="UniProtKB-SubCell"/>
</dbReference>
<organism evidence="10 11">
    <name type="scientific">Perkinsus olseni</name>
    <name type="common">Perkinsus atlanticus</name>
    <dbReference type="NCBI Taxonomy" id="32597"/>
    <lineage>
        <taxon>Eukaryota</taxon>
        <taxon>Sar</taxon>
        <taxon>Alveolata</taxon>
        <taxon>Perkinsozoa</taxon>
        <taxon>Perkinsea</taxon>
        <taxon>Perkinsida</taxon>
        <taxon>Perkinsidae</taxon>
        <taxon>Perkinsus</taxon>
    </lineage>
</organism>
<evidence type="ECO:0000256" key="6">
    <source>
        <dbReference type="ARBA" id="ARBA00023065"/>
    </source>
</evidence>
<name>A0A7J6KRW5_PEROL</name>
<accession>A0A7J6KRW5</accession>
<gene>
    <name evidence="10" type="ORF">FOL46_001250</name>
</gene>
<feature type="transmembrane region" description="Helical" evidence="9">
    <location>
        <begin position="461"/>
        <end position="480"/>
    </location>
</feature>
<dbReference type="Proteomes" id="UP000572268">
    <property type="component" value="Unassembled WGS sequence"/>
</dbReference>
<feature type="transmembrane region" description="Helical" evidence="9">
    <location>
        <begin position="108"/>
        <end position="130"/>
    </location>
</feature>
<keyword evidence="8" id="KW-0407">Ion channel</keyword>
<keyword evidence="3" id="KW-0813">Transport</keyword>
<protein>
    <recommendedName>
        <fullName evidence="12">Aluminum-activated malate transporter 1</fullName>
    </recommendedName>
</protein>
<feature type="transmembrane region" description="Helical" evidence="9">
    <location>
        <begin position="389"/>
        <end position="408"/>
    </location>
</feature>
<feature type="transmembrane region" description="Helical" evidence="9">
    <location>
        <begin position="55"/>
        <end position="72"/>
    </location>
</feature>
<dbReference type="InterPro" id="IPR020966">
    <property type="entry name" value="ALMT"/>
</dbReference>
<reference evidence="10 11" key="1">
    <citation type="submission" date="2020-04" db="EMBL/GenBank/DDBJ databases">
        <title>Perkinsus olseni comparative genomics.</title>
        <authorList>
            <person name="Bogema D.R."/>
        </authorList>
    </citation>
    <scope>NUCLEOTIDE SEQUENCE [LARGE SCALE GENOMIC DNA]</scope>
    <source>
        <strain evidence="10">ATCC PRA-31</strain>
    </source>
</reference>
<keyword evidence="5 9" id="KW-1133">Transmembrane helix</keyword>
<dbReference type="GO" id="GO:0015743">
    <property type="term" value="P:malate transport"/>
    <property type="evidence" value="ECO:0007669"/>
    <property type="project" value="InterPro"/>
</dbReference>
<proteinExistence type="inferred from homology"/>
<evidence type="ECO:0000313" key="11">
    <source>
        <dbReference type="Proteomes" id="UP000572268"/>
    </source>
</evidence>
<feature type="transmembrane region" description="Helical" evidence="9">
    <location>
        <begin position="492"/>
        <end position="514"/>
    </location>
</feature>
<feature type="transmembrane region" description="Helical" evidence="9">
    <location>
        <begin position="415"/>
        <end position="431"/>
    </location>
</feature>
<evidence type="ECO:0000256" key="1">
    <source>
        <dbReference type="ARBA" id="ARBA00004141"/>
    </source>
</evidence>
<comment type="caution">
    <text evidence="10">The sequence shown here is derived from an EMBL/GenBank/DDBJ whole genome shotgun (WGS) entry which is preliminary data.</text>
</comment>
<evidence type="ECO:0000256" key="4">
    <source>
        <dbReference type="ARBA" id="ARBA00022692"/>
    </source>
</evidence>
<feature type="transmembrane region" description="Helical" evidence="9">
    <location>
        <begin position="84"/>
        <end position="102"/>
    </location>
</feature>
<evidence type="ECO:0000256" key="2">
    <source>
        <dbReference type="ARBA" id="ARBA00007079"/>
    </source>
</evidence>
<keyword evidence="4 9" id="KW-0812">Transmembrane</keyword>
<evidence type="ECO:0000256" key="8">
    <source>
        <dbReference type="ARBA" id="ARBA00023303"/>
    </source>
</evidence>
<sequence length="556" mass="61788">MFQVLGILYAFVSASLDAKMYMMIPWRLTVGVLLGSVCGYIIVLLVTAMNGGVYNPFYGTLLMSPFMLVFSLAEPTLKCKFSQLHSYIATNVTMVCVVVFSGPFTRKAFLSTVFAGLLSFVVPVTLTWTLNVLGLLPRTAPEPLPVFEYSLGNNFKSNACYILDGDLHKQELDELRRALVTSRKAVLASVTDAELRLCIFQLTSTLYGLRRTSGWEPFSQAAVTHLWGPMQMELRNLMTFVTAVLRHEVELDDIPDLKSTARNALLRIKRISIEYTRAVADQKSVVISTREMARVEFAMLAIPRFAILVNHYFELKAKRSPPKPSLMRYVPIYTPLRHPIQFLKQPIWPPGTSLRDKLAFPLRLTICSMIMLEATLAVAQVYPILLYEGLWICLPVLTCFLPTVGHALGKGFRRMLGVTIGGLAAILIVYVNPMNVPAVMVELFIVAALSKFFTMDPAIGYLGFQTIVTFCVVGVCNALDPTLNDGDRMEAALYRMLFTLIGLVISIFLALVTFPSYCGRRLAKQTSKELSSASSVVSTLIKGLASRKHDGSKEPE</sequence>
<dbReference type="GO" id="GO:0034220">
    <property type="term" value="P:monoatomic ion transmembrane transport"/>
    <property type="evidence" value="ECO:0007669"/>
    <property type="project" value="UniProtKB-KW"/>
</dbReference>
<keyword evidence="7 9" id="KW-0472">Membrane</keyword>